<protein>
    <submittedName>
        <fullName evidence="1">Uncharacterized protein</fullName>
    </submittedName>
</protein>
<proteinExistence type="predicted"/>
<dbReference type="AlphaFoldDB" id="A0A1L7CZY1"/>
<evidence type="ECO:0000313" key="1">
    <source>
        <dbReference type="EMBL" id="APT91301.1"/>
    </source>
</evidence>
<gene>
    <name evidence="1" type="ORF">CSPHI_10165</name>
</gene>
<dbReference type="KEGG" id="csph:CSPHI_10165"/>
<dbReference type="RefSeq" id="WP_075692918.1">
    <property type="nucleotide sequence ID" value="NZ_CP009248.1"/>
</dbReference>
<evidence type="ECO:0000313" key="2">
    <source>
        <dbReference type="Proteomes" id="UP000185469"/>
    </source>
</evidence>
<organism evidence="1 2">
    <name type="scientific">Corynebacterium sphenisci DSM 44792</name>
    <dbReference type="NCBI Taxonomy" id="1437874"/>
    <lineage>
        <taxon>Bacteria</taxon>
        <taxon>Bacillati</taxon>
        <taxon>Actinomycetota</taxon>
        <taxon>Actinomycetes</taxon>
        <taxon>Mycobacteriales</taxon>
        <taxon>Corynebacteriaceae</taxon>
        <taxon>Corynebacterium</taxon>
    </lineage>
</organism>
<dbReference type="OrthoDB" id="9785502at2"/>
<dbReference type="EMBL" id="CP009248">
    <property type="protein sequence ID" value="APT91301.1"/>
    <property type="molecule type" value="Genomic_DNA"/>
</dbReference>
<accession>A0A1L7CZY1</accession>
<name>A0A1L7CZY1_9CORY</name>
<sequence>MRTLDGREVTLEELIGHVVLVTAGRHRDLLAELNDEFLMRGLHIVVDEVGELRVHDPAGAVVGRFDVDAEPDGDAIIDLLEEHLPL</sequence>
<reference evidence="1 2" key="1">
    <citation type="submission" date="2014-08" db="EMBL/GenBank/DDBJ databases">
        <title>Complete genome sequence of Corynebacterium sphenisci CECT 5990(T) (=DSM 44792(T)), isolated from healthy wild penguins.</title>
        <authorList>
            <person name="Ruckert C."/>
            <person name="Albersmeier A."/>
            <person name="Winkler A."/>
            <person name="Kalinowski J."/>
        </authorList>
    </citation>
    <scope>NUCLEOTIDE SEQUENCE [LARGE SCALE GENOMIC DNA]</scope>
    <source>
        <strain evidence="1 2">DSM 44792</strain>
    </source>
</reference>
<keyword evidence="2" id="KW-1185">Reference proteome</keyword>
<dbReference type="Proteomes" id="UP000185469">
    <property type="component" value="Chromosome"/>
</dbReference>
<dbReference type="STRING" id="1437874.CSPHI_10165"/>